<keyword evidence="1" id="KW-0479">Metal-binding</keyword>
<keyword evidence="2" id="KW-0862">Zinc</keyword>
<dbReference type="EMBL" id="KN823329">
    <property type="protein sequence ID" value="KIO17943.1"/>
    <property type="molecule type" value="Genomic_DNA"/>
</dbReference>
<sequence length="294" mass="33901">MSYALRYQHEELASCDVLHCKFGHRMVEDSMGLVRIFRKGEGTVNRRWMHLQCVTLRQAELVNQEHPLGKGLEGYSTLTQEQRDQADRTFGLAPELRTRPIWGEPLWDDIPSTWESSKPGDASPFSGIQRQKKPRGLKTSAQNPHLRTNDEPTSGYTHVPKLTEECEGSNSDAESVHQDGELLLRRAYFALWMKRYSERRDSTSRFLIQMAFATDTYEDFYKGLRFPKRRATSNKRYHEATIISLELKLKEADVQVAEAELVLAEATARAETARLEIIEHKMKMVALGFAIQRW</sequence>
<evidence type="ECO:0000259" key="5">
    <source>
        <dbReference type="PROSITE" id="PS50064"/>
    </source>
</evidence>
<dbReference type="Proteomes" id="UP000054248">
    <property type="component" value="Unassembled WGS sequence"/>
</dbReference>
<dbReference type="OrthoDB" id="10544587at2759"/>
<evidence type="ECO:0000256" key="2">
    <source>
        <dbReference type="ARBA" id="ARBA00022833"/>
    </source>
</evidence>
<keyword evidence="7" id="KW-1185">Reference proteome</keyword>
<dbReference type="InterPro" id="IPR001510">
    <property type="entry name" value="Znf_PARP"/>
</dbReference>
<dbReference type="GO" id="GO:0008270">
    <property type="term" value="F:zinc ion binding"/>
    <property type="evidence" value="ECO:0007669"/>
    <property type="project" value="InterPro"/>
</dbReference>
<dbReference type="AlphaFoldDB" id="A0A0C3K974"/>
<evidence type="ECO:0000313" key="7">
    <source>
        <dbReference type="Proteomes" id="UP000054248"/>
    </source>
</evidence>
<dbReference type="PROSITE" id="PS50064">
    <property type="entry name" value="ZF_PARP_2"/>
    <property type="match status" value="1"/>
</dbReference>
<dbReference type="HOGENOM" id="CLU_947299_0_0_1"/>
<feature type="region of interest" description="Disordered" evidence="4">
    <location>
        <begin position="113"/>
        <end position="158"/>
    </location>
</feature>
<evidence type="ECO:0000256" key="4">
    <source>
        <dbReference type="SAM" id="MobiDB-lite"/>
    </source>
</evidence>
<feature type="compositionally biased region" description="Polar residues" evidence="4">
    <location>
        <begin position="139"/>
        <end position="156"/>
    </location>
</feature>
<gene>
    <name evidence="6" type="ORF">M407DRAFT_32381</name>
</gene>
<reference evidence="6 7" key="1">
    <citation type="submission" date="2014-04" db="EMBL/GenBank/DDBJ databases">
        <authorList>
            <consortium name="DOE Joint Genome Institute"/>
            <person name="Kuo A."/>
            <person name="Girlanda M."/>
            <person name="Perotto S."/>
            <person name="Kohler A."/>
            <person name="Nagy L.G."/>
            <person name="Floudas D."/>
            <person name="Copeland A."/>
            <person name="Barry K.W."/>
            <person name="Cichocki N."/>
            <person name="Veneault-Fourrey C."/>
            <person name="LaButti K."/>
            <person name="Lindquist E.A."/>
            <person name="Lipzen A."/>
            <person name="Lundell T."/>
            <person name="Morin E."/>
            <person name="Murat C."/>
            <person name="Sun H."/>
            <person name="Tunlid A."/>
            <person name="Henrissat B."/>
            <person name="Grigoriev I.V."/>
            <person name="Hibbett D.S."/>
            <person name="Martin F."/>
            <person name="Nordberg H.P."/>
            <person name="Cantor M.N."/>
            <person name="Hua S.X."/>
        </authorList>
    </citation>
    <scope>NUCLEOTIDE SEQUENCE [LARGE SCALE GENOMIC DNA]</scope>
    <source>
        <strain evidence="6 7">MUT 4182</strain>
    </source>
</reference>
<name>A0A0C3K974_9AGAM</name>
<evidence type="ECO:0000256" key="1">
    <source>
        <dbReference type="ARBA" id="ARBA00022723"/>
    </source>
</evidence>
<accession>A0A0C3K974</accession>
<evidence type="ECO:0000313" key="6">
    <source>
        <dbReference type="EMBL" id="KIO17943.1"/>
    </source>
</evidence>
<dbReference type="GO" id="GO:0003677">
    <property type="term" value="F:DNA binding"/>
    <property type="evidence" value="ECO:0007669"/>
    <property type="project" value="InterPro"/>
</dbReference>
<protein>
    <recommendedName>
        <fullName evidence="5">PARP-type domain-containing protein</fullName>
    </recommendedName>
</protein>
<reference evidence="7" key="2">
    <citation type="submission" date="2015-01" db="EMBL/GenBank/DDBJ databases">
        <title>Evolutionary Origins and Diversification of the Mycorrhizal Mutualists.</title>
        <authorList>
            <consortium name="DOE Joint Genome Institute"/>
            <consortium name="Mycorrhizal Genomics Consortium"/>
            <person name="Kohler A."/>
            <person name="Kuo A."/>
            <person name="Nagy L.G."/>
            <person name="Floudas D."/>
            <person name="Copeland A."/>
            <person name="Barry K.W."/>
            <person name="Cichocki N."/>
            <person name="Veneault-Fourrey C."/>
            <person name="LaButti K."/>
            <person name="Lindquist E.A."/>
            <person name="Lipzen A."/>
            <person name="Lundell T."/>
            <person name="Morin E."/>
            <person name="Murat C."/>
            <person name="Riley R."/>
            <person name="Ohm R."/>
            <person name="Sun H."/>
            <person name="Tunlid A."/>
            <person name="Henrissat B."/>
            <person name="Grigoriev I.V."/>
            <person name="Hibbett D.S."/>
            <person name="Martin F."/>
        </authorList>
    </citation>
    <scope>NUCLEOTIDE SEQUENCE [LARGE SCALE GENOMIC DNA]</scope>
    <source>
        <strain evidence="7">MUT 4182</strain>
    </source>
</reference>
<organism evidence="6 7">
    <name type="scientific">Tulasnella calospora MUT 4182</name>
    <dbReference type="NCBI Taxonomy" id="1051891"/>
    <lineage>
        <taxon>Eukaryota</taxon>
        <taxon>Fungi</taxon>
        <taxon>Dikarya</taxon>
        <taxon>Basidiomycota</taxon>
        <taxon>Agaricomycotina</taxon>
        <taxon>Agaricomycetes</taxon>
        <taxon>Cantharellales</taxon>
        <taxon>Tulasnellaceae</taxon>
        <taxon>Tulasnella</taxon>
    </lineage>
</organism>
<feature type="coiled-coil region" evidence="3">
    <location>
        <begin position="242"/>
        <end position="283"/>
    </location>
</feature>
<evidence type="ECO:0000256" key="3">
    <source>
        <dbReference type="SAM" id="Coils"/>
    </source>
</evidence>
<feature type="domain" description="PARP-type" evidence="5">
    <location>
        <begin position="3"/>
        <end position="88"/>
    </location>
</feature>
<keyword evidence="3" id="KW-0175">Coiled coil</keyword>
<proteinExistence type="predicted"/>